<feature type="transmembrane region" description="Helical" evidence="1">
    <location>
        <begin position="303"/>
        <end position="320"/>
    </location>
</feature>
<sequence length="385" mass="42761">MLFFVYPSISFVALCAVVIIAGALIIDEISKKKDEWFWPNDPNNSRCEETEGNEGNFLREPANALSNTVFMLVGIYAGMCAIYDFRNFRGKPTFPLVPLSERRVNPSNCKGGLVHFPLISLAFGVSMFFGGYGSFYYHACSGCAEGGQYDIWSIFVMVSAVGVLLVMFSVGNFVSGLLCSSNTFSGKRIGSKLWAIFCFFAWGGICWFCKNWREPPIWQGDWQAMYRLLILFLGSVAAVSLSFVCALICRGVKSTYHVFVPGAIATVTMGVGAWFPEEINEDCVDLFGGEFGEGRKSFFQLHALWHAMLALCMLSLYMFIRGLAVGQETLDAAVGNGKLSIFKFHFLKEIPSPRSESFEERSGKERSDSGVGLELGQIELEERML</sequence>
<dbReference type="OrthoDB" id="195547at2759"/>
<evidence type="ECO:0000313" key="3">
    <source>
        <dbReference type="Proteomes" id="UP001165065"/>
    </source>
</evidence>
<protein>
    <recommendedName>
        <fullName evidence="4">Transmembrane protein</fullName>
    </recommendedName>
</protein>
<feature type="transmembrane region" description="Helical" evidence="1">
    <location>
        <begin position="193"/>
        <end position="213"/>
    </location>
</feature>
<keyword evidence="1" id="KW-1133">Transmembrane helix</keyword>
<keyword evidence="1" id="KW-0472">Membrane</keyword>
<reference evidence="3" key="1">
    <citation type="journal article" date="2023" name="Commun. Biol.">
        <title>Genome analysis of Parmales, the sister group of diatoms, reveals the evolutionary specialization of diatoms from phago-mixotrophs to photoautotrophs.</title>
        <authorList>
            <person name="Ban H."/>
            <person name="Sato S."/>
            <person name="Yoshikawa S."/>
            <person name="Yamada K."/>
            <person name="Nakamura Y."/>
            <person name="Ichinomiya M."/>
            <person name="Sato N."/>
            <person name="Blanc-Mathieu R."/>
            <person name="Endo H."/>
            <person name="Kuwata A."/>
            <person name="Ogata H."/>
        </authorList>
    </citation>
    <scope>NUCLEOTIDE SEQUENCE [LARGE SCALE GENOMIC DNA]</scope>
</reference>
<feature type="transmembrane region" description="Helical" evidence="1">
    <location>
        <begin position="256"/>
        <end position="275"/>
    </location>
</feature>
<keyword evidence="1" id="KW-0812">Transmembrane</keyword>
<evidence type="ECO:0008006" key="4">
    <source>
        <dbReference type="Google" id="ProtNLM"/>
    </source>
</evidence>
<organism evidence="2 3">
    <name type="scientific">Triparma columacea</name>
    <dbReference type="NCBI Taxonomy" id="722753"/>
    <lineage>
        <taxon>Eukaryota</taxon>
        <taxon>Sar</taxon>
        <taxon>Stramenopiles</taxon>
        <taxon>Ochrophyta</taxon>
        <taxon>Bolidophyceae</taxon>
        <taxon>Parmales</taxon>
        <taxon>Triparmaceae</taxon>
        <taxon>Triparma</taxon>
    </lineage>
</organism>
<dbReference type="EMBL" id="BRYA01000158">
    <property type="protein sequence ID" value="GMI41789.1"/>
    <property type="molecule type" value="Genomic_DNA"/>
</dbReference>
<comment type="caution">
    <text evidence="2">The sequence shown here is derived from an EMBL/GenBank/DDBJ whole genome shotgun (WGS) entry which is preliminary data.</text>
</comment>
<accession>A0A9W7L9K0</accession>
<feature type="transmembrane region" description="Helical" evidence="1">
    <location>
        <begin position="6"/>
        <end position="26"/>
    </location>
</feature>
<feature type="transmembrane region" description="Helical" evidence="1">
    <location>
        <begin position="112"/>
        <end position="132"/>
    </location>
</feature>
<gene>
    <name evidence="2" type="ORF">TrCOL_g3695</name>
</gene>
<evidence type="ECO:0000313" key="2">
    <source>
        <dbReference type="EMBL" id="GMI41789.1"/>
    </source>
</evidence>
<dbReference type="Proteomes" id="UP001165065">
    <property type="component" value="Unassembled WGS sequence"/>
</dbReference>
<proteinExistence type="predicted"/>
<name>A0A9W7L9K0_9STRA</name>
<feature type="transmembrane region" description="Helical" evidence="1">
    <location>
        <begin position="225"/>
        <end position="249"/>
    </location>
</feature>
<keyword evidence="3" id="KW-1185">Reference proteome</keyword>
<feature type="transmembrane region" description="Helical" evidence="1">
    <location>
        <begin position="152"/>
        <end position="181"/>
    </location>
</feature>
<evidence type="ECO:0000256" key="1">
    <source>
        <dbReference type="SAM" id="Phobius"/>
    </source>
</evidence>
<dbReference type="AlphaFoldDB" id="A0A9W7L9K0"/>